<protein>
    <submittedName>
        <fullName evidence="2">Uncharacterized protein</fullName>
    </submittedName>
</protein>
<evidence type="ECO:0000313" key="3">
    <source>
        <dbReference type="Proteomes" id="UP000015105"/>
    </source>
</evidence>
<feature type="region of interest" description="Disordered" evidence="1">
    <location>
        <begin position="59"/>
        <end position="78"/>
    </location>
</feature>
<evidence type="ECO:0000313" key="2">
    <source>
        <dbReference type="EnsemblPlants" id="AET2Gv20770100.20"/>
    </source>
</evidence>
<accession>A0A453C881</accession>
<dbReference type="AlphaFoldDB" id="A0A453C881"/>
<reference evidence="2" key="5">
    <citation type="journal article" date="2021" name="G3 (Bethesda)">
        <title>Aegilops tauschii genome assembly Aet v5.0 features greater sequence contiguity and improved annotation.</title>
        <authorList>
            <person name="Wang L."/>
            <person name="Zhu T."/>
            <person name="Rodriguez J.C."/>
            <person name="Deal K.R."/>
            <person name="Dubcovsky J."/>
            <person name="McGuire P.E."/>
            <person name="Lux T."/>
            <person name="Spannagl M."/>
            <person name="Mayer K.F.X."/>
            <person name="Baldrich P."/>
            <person name="Meyers B.C."/>
            <person name="Huo N."/>
            <person name="Gu Y.Q."/>
            <person name="Zhou H."/>
            <person name="Devos K.M."/>
            <person name="Bennetzen J.L."/>
            <person name="Unver T."/>
            <person name="Budak H."/>
            <person name="Gulick P.J."/>
            <person name="Galiba G."/>
            <person name="Kalapos B."/>
            <person name="Nelson D.R."/>
            <person name="Li P."/>
            <person name="You F.M."/>
            <person name="Luo M.C."/>
            <person name="Dvorak J."/>
        </authorList>
    </citation>
    <scope>NUCLEOTIDE SEQUENCE [LARGE SCALE GENOMIC DNA]</scope>
    <source>
        <strain evidence="2">cv. AL8/78</strain>
    </source>
</reference>
<dbReference type="Proteomes" id="UP000015105">
    <property type="component" value="Chromosome 2D"/>
</dbReference>
<feature type="compositionally biased region" description="Gly residues" evidence="1">
    <location>
        <begin position="65"/>
        <end position="78"/>
    </location>
</feature>
<keyword evidence="3" id="KW-1185">Reference proteome</keyword>
<reference evidence="3" key="1">
    <citation type="journal article" date="2014" name="Science">
        <title>Ancient hybridizations among the ancestral genomes of bread wheat.</title>
        <authorList>
            <consortium name="International Wheat Genome Sequencing Consortium,"/>
            <person name="Marcussen T."/>
            <person name="Sandve S.R."/>
            <person name="Heier L."/>
            <person name="Spannagl M."/>
            <person name="Pfeifer M."/>
            <person name="Jakobsen K.S."/>
            <person name="Wulff B.B."/>
            <person name="Steuernagel B."/>
            <person name="Mayer K.F."/>
            <person name="Olsen O.A."/>
        </authorList>
    </citation>
    <scope>NUCLEOTIDE SEQUENCE [LARGE SCALE GENOMIC DNA]</scope>
    <source>
        <strain evidence="3">cv. AL8/78</strain>
    </source>
</reference>
<organism evidence="2 3">
    <name type="scientific">Aegilops tauschii subsp. strangulata</name>
    <name type="common">Goatgrass</name>
    <dbReference type="NCBI Taxonomy" id="200361"/>
    <lineage>
        <taxon>Eukaryota</taxon>
        <taxon>Viridiplantae</taxon>
        <taxon>Streptophyta</taxon>
        <taxon>Embryophyta</taxon>
        <taxon>Tracheophyta</taxon>
        <taxon>Spermatophyta</taxon>
        <taxon>Magnoliopsida</taxon>
        <taxon>Liliopsida</taxon>
        <taxon>Poales</taxon>
        <taxon>Poaceae</taxon>
        <taxon>BOP clade</taxon>
        <taxon>Pooideae</taxon>
        <taxon>Triticodae</taxon>
        <taxon>Triticeae</taxon>
        <taxon>Triticinae</taxon>
        <taxon>Aegilops</taxon>
    </lineage>
</organism>
<dbReference type="Gramene" id="AET2Gv20770100.20">
    <property type="protein sequence ID" value="AET2Gv20770100.20"/>
    <property type="gene ID" value="AET2Gv20770100"/>
</dbReference>
<name>A0A453C881_AEGTS</name>
<reference evidence="2" key="4">
    <citation type="submission" date="2019-03" db="UniProtKB">
        <authorList>
            <consortium name="EnsemblPlants"/>
        </authorList>
    </citation>
    <scope>IDENTIFICATION</scope>
</reference>
<evidence type="ECO:0000256" key="1">
    <source>
        <dbReference type="SAM" id="MobiDB-lite"/>
    </source>
</evidence>
<sequence length="207" mass="22351">GPRAGADLASWPLLLRGGAGRWGGGPRLRQRRPPLLLAVESWRRAGWRWMRASCPDPAGRRPSAGCGGAGRPGPRGRQGGRAWWWAGGSGRPWVDLELQLPASLAWRSCLAEPALWEGVVVCPGRRGAGLGCWAPRVVASAWCGWSCRGLCSRRYFLPDPACGAWWAAMVSAAGGGWRWRAALRAWSRSLGEDGRHVAGDGLLGRLW</sequence>
<reference evidence="2" key="3">
    <citation type="journal article" date="2017" name="Nature">
        <title>Genome sequence of the progenitor of the wheat D genome Aegilops tauschii.</title>
        <authorList>
            <person name="Luo M.C."/>
            <person name="Gu Y.Q."/>
            <person name="Puiu D."/>
            <person name="Wang H."/>
            <person name="Twardziok S.O."/>
            <person name="Deal K.R."/>
            <person name="Huo N."/>
            <person name="Zhu T."/>
            <person name="Wang L."/>
            <person name="Wang Y."/>
            <person name="McGuire P.E."/>
            <person name="Liu S."/>
            <person name="Long H."/>
            <person name="Ramasamy R.K."/>
            <person name="Rodriguez J.C."/>
            <person name="Van S.L."/>
            <person name="Yuan L."/>
            <person name="Wang Z."/>
            <person name="Xia Z."/>
            <person name="Xiao L."/>
            <person name="Anderson O.D."/>
            <person name="Ouyang S."/>
            <person name="Liang Y."/>
            <person name="Zimin A.V."/>
            <person name="Pertea G."/>
            <person name="Qi P."/>
            <person name="Bennetzen J.L."/>
            <person name="Dai X."/>
            <person name="Dawson M.W."/>
            <person name="Muller H.G."/>
            <person name="Kugler K."/>
            <person name="Rivarola-Duarte L."/>
            <person name="Spannagl M."/>
            <person name="Mayer K.F.X."/>
            <person name="Lu F.H."/>
            <person name="Bevan M.W."/>
            <person name="Leroy P."/>
            <person name="Li P."/>
            <person name="You F.M."/>
            <person name="Sun Q."/>
            <person name="Liu Z."/>
            <person name="Lyons E."/>
            <person name="Wicker T."/>
            <person name="Salzberg S.L."/>
            <person name="Devos K.M."/>
            <person name="Dvorak J."/>
        </authorList>
    </citation>
    <scope>NUCLEOTIDE SEQUENCE [LARGE SCALE GENOMIC DNA]</scope>
    <source>
        <strain evidence="2">cv. AL8/78</strain>
    </source>
</reference>
<proteinExistence type="predicted"/>
<reference evidence="3" key="2">
    <citation type="journal article" date="2017" name="Nat. Plants">
        <title>The Aegilops tauschii genome reveals multiple impacts of transposons.</title>
        <authorList>
            <person name="Zhao G."/>
            <person name="Zou C."/>
            <person name="Li K."/>
            <person name="Wang K."/>
            <person name="Li T."/>
            <person name="Gao L."/>
            <person name="Zhang X."/>
            <person name="Wang H."/>
            <person name="Yang Z."/>
            <person name="Liu X."/>
            <person name="Jiang W."/>
            <person name="Mao L."/>
            <person name="Kong X."/>
            <person name="Jiao Y."/>
            <person name="Jia J."/>
        </authorList>
    </citation>
    <scope>NUCLEOTIDE SEQUENCE [LARGE SCALE GENOMIC DNA]</scope>
    <source>
        <strain evidence="3">cv. AL8/78</strain>
    </source>
</reference>
<dbReference type="EnsemblPlants" id="AET2Gv20770100.20">
    <property type="protein sequence ID" value="AET2Gv20770100.20"/>
    <property type="gene ID" value="AET2Gv20770100"/>
</dbReference>